<accession>A0ABR4ANU8</accession>
<gene>
    <name evidence="8" type="ORF">N7G274_001233</name>
</gene>
<evidence type="ECO:0000256" key="3">
    <source>
        <dbReference type="ARBA" id="ARBA00023163"/>
    </source>
</evidence>
<feature type="domain" description="HTH myb-type" evidence="7">
    <location>
        <begin position="17"/>
        <end position="65"/>
    </location>
</feature>
<name>A0ABR4ANU8_9LECA</name>
<evidence type="ECO:0000259" key="7">
    <source>
        <dbReference type="PROSITE" id="PS51294"/>
    </source>
</evidence>
<feature type="domain" description="HTH myb-type" evidence="7">
    <location>
        <begin position="123"/>
        <end position="176"/>
    </location>
</feature>
<feature type="domain" description="Myb-like" evidence="6">
    <location>
        <begin position="67"/>
        <end position="117"/>
    </location>
</feature>
<dbReference type="SUPFAM" id="SSF46689">
    <property type="entry name" value="Homeodomain-like"/>
    <property type="match status" value="2"/>
</dbReference>
<dbReference type="CDD" id="cd00167">
    <property type="entry name" value="SANT"/>
    <property type="match status" value="2"/>
</dbReference>
<evidence type="ECO:0000256" key="4">
    <source>
        <dbReference type="ARBA" id="ARBA00023242"/>
    </source>
</evidence>
<dbReference type="Pfam" id="PF13921">
    <property type="entry name" value="Myb_DNA-bind_6"/>
    <property type="match status" value="2"/>
</dbReference>
<keyword evidence="4" id="KW-0539">Nucleus</keyword>
<reference evidence="8 9" key="1">
    <citation type="submission" date="2024-09" db="EMBL/GenBank/DDBJ databases">
        <title>Rethinking Asexuality: The Enigmatic Case of Functional Sexual Genes in Lepraria (Stereocaulaceae).</title>
        <authorList>
            <person name="Doellman M."/>
            <person name="Sun Y."/>
            <person name="Barcenas-Pena A."/>
            <person name="Lumbsch H.T."/>
            <person name="Grewe F."/>
        </authorList>
    </citation>
    <scope>NUCLEOTIDE SEQUENCE [LARGE SCALE GENOMIC DNA]</scope>
    <source>
        <strain evidence="8 9">Mercado 3170</strain>
    </source>
</reference>
<keyword evidence="2" id="KW-0238">DNA-binding</keyword>
<feature type="domain" description="Myb-like" evidence="6">
    <location>
        <begin position="17"/>
        <end position="66"/>
    </location>
</feature>
<dbReference type="EMBL" id="JBEFKJ010000003">
    <property type="protein sequence ID" value="KAL2047214.1"/>
    <property type="molecule type" value="Genomic_DNA"/>
</dbReference>
<dbReference type="PROSITE" id="PS50090">
    <property type="entry name" value="MYB_LIKE"/>
    <property type="match status" value="3"/>
</dbReference>
<keyword evidence="3" id="KW-0804">Transcription</keyword>
<dbReference type="PROSITE" id="PS51294">
    <property type="entry name" value="HTH_MYB"/>
    <property type="match status" value="3"/>
</dbReference>
<evidence type="ECO:0000313" key="9">
    <source>
        <dbReference type="Proteomes" id="UP001590950"/>
    </source>
</evidence>
<dbReference type="PANTHER" id="PTHR46621:SF1">
    <property type="entry name" value="SNRNA-ACTIVATING PROTEIN COMPLEX SUBUNIT 4"/>
    <property type="match status" value="1"/>
</dbReference>
<evidence type="ECO:0000256" key="1">
    <source>
        <dbReference type="ARBA" id="ARBA00023015"/>
    </source>
</evidence>
<feature type="compositionally biased region" description="Polar residues" evidence="5">
    <location>
        <begin position="260"/>
        <end position="277"/>
    </location>
</feature>
<evidence type="ECO:0000313" key="8">
    <source>
        <dbReference type="EMBL" id="KAL2047214.1"/>
    </source>
</evidence>
<dbReference type="InterPro" id="IPR001005">
    <property type="entry name" value="SANT/Myb"/>
</dbReference>
<keyword evidence="1" id="KW-0805">Transcription regulation</keyword>
<feature type="domain" description="HTH myb-type" evidence="7">
    <location>
        <begin position="69"/>
        <end position="121"/>
    </location>
</feature>
<dbReference type="Proteomes" id="UP001590950">
    <property type="component" value="Unassembled WGS sequence"/>
</dbReference>
<organism evidence="8 9">
    <name type="scientific">Stereocaulon virgatum</name>
    <dbReference type="NCBI Taxonomy" id="373712"/>
    <lineage>
        <taxon>Eukaryota</taxon>
        <taxon>Fungi</taxon>
        <taxon>Dikarya</taxon>
        <taxon>Ascomycota</taxon>
        <taxon>Pezizomycotina</taxon>
        <taxon>Lecanoromycetes</taxon>
        <taxon>OSLEUM clade</taxon>
        <taxon>Lecanoromycetidae</taxon>
        <taxon>Lecanorales</taxon>
        <taxon>Lecanorineae</taxon>
        <taxon>Stereocaulaceae</taxon>
        <taxon>Stereocaulon</taxon>
    </lineage>
</organism>
<dbReference type="InterPro" id="IPR051575">
    <property type="entry name" value="Myb-like_DNA-bd"/>
</dbReference>
<dbReference type="SMART" id="SM00717">
    <property type="entry name" value="SANT"/>
    <property type="match status" value="3"/>
</dbReference>
<dbReference type="Gene3D" id="1.10.10.60">
    <property type="entry name" value="Homeodomain-like"/>
    <property type="match status" value="3"/>
</dbReference>
<evidence type="ECO:0000256" key="2">
    <source>
        <dbReference type="ARBA" id="ARBA00023125"/>
    </source>
</evidence>
<protein>
    <submittedName>
        <fullName evidence="8">Uncharacterized protein</fullName>
    </submittedName>
</protein>
<proteinExistence type="predicted"/>
<keyword evidence="9" id="KW-1185">Reference proteome</keyword>
<evidence type="ECO:0000256" key="5">
    <source>
        <dbReference type="SAM" id="MobiDB-lite"/>
    </source>
</evidence>
<evidence type="ECO:0000259" key="6">
    <source>
        <dbReference type="PROSITE" id="PS50090"/>
    </source>
</evidence>
<dbReference type="InterPro" id="IPR009057">
    <property type="entry name" value="Homeodomain-like_sf"/>
</dbReference>
<feature type="domain" description="Myb-like" evidence="6">
    <location>
        <begin position="118"/>
        <end position="165"/>
    </location>
</feature>
<sequence>MSAMETPTAEPARANIRRAWTPQEDQILQREAEIQLQHGSLRDWKLIATKLPCRSNKDCRKRWSKICDSVNKGPWNRREDKALEEAIAQVGPQWISVAKRVGTRHADQCAKRWRHFLDPDLDHSQWEPEDDARLWAAVSKYGSNWRKVVEEEFSERSPTNVKNRYAVIKNLRRREKKSSATSAGADAAEGVEATTSLFSKAVNNGGHGSTPSNTNASTASPESCMDFENAVYSAGSMDDDFGFFIHDSLTPQTLPSSTSMGTLTDPESSTSGFASDSHCTTLAPASTMRMQHSNNATTLSAEEHIPDRRDYGSLALGQFPHMESGVTNNFGNEAQDEIYREPQNNSLGDGWFPAGMEGLNGEAASIKTTSLASDSAHTMYESKRVSLFLEDMQPETANRVTSMLLNSNVDVKMKMTVQ</sequence>
<comment type="caution">
    <text evidence="8">The sequence shown here is derived from an EMBL/GenBank/DDBJ whole genome shotgun (WGS) entry which is preliminary data.</text>
</comment>
<dbReference type="PANTHER" id="PTHR46621">
    <property type="entry name" value="SNRNA-ACTIVATING PROTEIN COMPLEX SUBUNIT 4"/>
    <property type="match status" value="1"/>
</dbReference>
<dbReference type="InterPro" id="IPR017930">
    <property type="entry name" value="Myb_dom"/>
</dbReference>
<feature type="region of interest" description="Disordered" evidence="5">
    <location>
        <begin position="254"/>
        <end position="277"/>
    </location>
</feature>